<accession>A0A5N5Q9Z6</accession>
<gene>
    <name evidence="1" type="ORF">CTheo_8076</name>
</gene>
<evidence type="ECO:0000313" key="1">
    <source>
        <dbReference type="EMBL" id="KAB5588484.1"/>
    </source>
</evidence>
<protein>
    <submittedName>
        <fullName evidence="1">Uncharacterized protein</fullName>
    </submittedName>
</protein>
<reference evidence="1 2" key="1">
    <citation type="journal article" date="2019" name="Fungal Biol. Biotechnol.">
        <title>Draft genome sequence of fastidious pathogen Ceratobasidium theobromae, which causes vascular-streak dieback in Theobroma cacao.</title>
        <authorList>
            <person name="Ali S.S."/>
            <person name="Asman A."/>
            <person name="Shao J."/>
            <person name="Firmansyah A.P."/>
            <person name="Susilo A.W."/>
            <person name="Rosmana A."/>
            <person name="McMahon P."/>
            <person name="Junaid M."/>
            <person name="Guest D."/>
            <person name="Kheng T.Y."/>
            <person name="Meinhardt L.W."/>
            <person name="Bailey B.A."/>
        </authorList>
    </citation>
    <scope>NUCLEOTIDE SEQUENCE [LARGE SCALE GENOMIC DNA]</scope>
    <source>
        <strain evidence="1 2">CT2</strain>
    </source>
</reference>
<organism evidence="1 2">
    <name type="scientific">Ceratobasidium theobromae</name>
    <dbReference type="NCBI Taxonomy" id="1582974"/>
    <lineage>
        <taxon>Eukaryota</taxon>
        <taxon>Fungi</taxon>
        <taxon>Dikarya</taxon>
        <taxon>Basidiomycota</taxon>
        <taxon>Agaricomycotina</taxon>
        <taxon>Agaricomycetes</taxon>
        <taxon>Cantharellales</taxon>
        <taxon>Ceratobasidiaceae</taxon>
        <taxon>Ceratobasidium</taxon>
    </lineage>
</organism>
<proteinExistence type="predicted"/>
<keyword evidence="2" id="KW-1185">Reference proteome</keyword>
<sequence>MNEEQWIDTWGTNPKWEDWEDIKEVMEWRMEQWRQSSMTCPKEEYLLRREEVLQMEICKFKEEKYKVMGWKYREGDELLWKDVGKDGWTLDDLVDYLQWQEWEEADHLDEEREEEERKEKHRLLMVMEWAGEKGMENFF</sequence>
<evidence type="ECO:0000313" key="2">
    <source>
        <dbReference type="Proteomes" id="UP000383932"/>
    </source>
</evidence>
<dbReference type="AlphaFoldDB" id="A0A5N5Q9Z6"/>
<name>A0A5N5Q9Z6_9AGAM</name>
<dbReference type="Proteomes" id="UP000383932">
    <property type="component" value="Unassembled WGS sequence"/>
</dbReference>
<dbReference type="EMBL" id="SSOP01000442">
    <property type="protein sequence ID" value="KAB5588484.1"/>
    <property type="molecule type" value="Genomic_DNA"/>
</dbReference>
<comment type="caution">
    <text evidence="1">The sequence shown here is derived from an EMBL/GenBank/DDBJ whole genome shotgun (WGS) entry which is preliminary data.</text>
</comment>